<keyword evidence="2" id="KW-1185">Reference proteome</keyword>
<sequence length="57" mass="6197">MDEIAEAIDTLDNLITALSMPMPDSLHVRALRESLPNVRDTIKSGYLAAGGENVWAN</sequence>
<proteinExistence type="predicted"/>
<dbReference type="AlphaFoldDB" id="A0A158B6F7"/>
<dbReference type="RefSeq" id="WP_208635655.1">
    <property type="nucleotide sequence ID" value="NZ_FCOE02000009.1"/>
</dbReference>
<gene>
    <name evidence="1" type="ORF">AWB80_03079</name>
</gene>
<dbReference type="STRING" id="1777141.AWB80_03079"/>
<evidence type="ECO:0000313" key="2">
    <source>
        <dbReference type="Proteomes" id="UP000054911"/>
    </source>
</evidence>
<reference evidence="1" key="1">
    <citation type="submission" date="2016-01" db="EMBL/GenBank/DDBJ databases">
        <authorList>
            <person name="Peeters C."/>
        </authorList>
    </citation>
    <scope>NUCLEOTIDE SEQUENCE [LARGE SCALE GENOMIC DNA]</scope>
    <source>
        <strain evidence="1">LMG 29323</strain>
    </source>
</reference>
<comment type="caution">
    <text evidence="1">The sequence shown here is derived from an EMBL/GenBank/DDBJ whole genome shotgun (WGS) entry which is preliminary data.</text>
</comment>
<dbReference type="Proteomes" id="UP000054911">
    <property type="component" value="Unassembled WGS sequence"/>
</dbReference>
<organism evidence="1 2">
    <name type="scientific">Caballeronia pedi</name>
    <dbReference type="NCBI Taxonomy" id="1777141"/>
    <lineage>
        <taxon>Bacteria</taxon>
        <taxon>Pseudomonadati</taxon>
        <taxon>Pseudomonadota</taxon>
        <taxon>Betaproteobacteria</taxon>
        <taxon>Burkholderiales</taxon>
        <taxon>Burkholderiaceae</taxon>
        <taxon>Caballeronia</taxon>
    </lineage>
</organism>
<dbReference type="EMBL" id="FCOE02000009">
    <property type="protein sequence ID" value="SAK65500.1"/>
    <property type="molecule type" value="Genomic_DNA"/>
</dbReference>
<evidence type="ECO:0000313" key="1">
    <source>
        <dbReference type="EMBL" id="SAK65500.1"/>
    </source>
</evidence>
<accession>A0A158B6F7</accession>
<name>A0A158B6F7_9BURK</name>
<protein>
    <submittedName>
        <fullName evidence="1">Uncharacterized protein</fullName>
    </submittedName>
</protein>